<evidence type="ECO:0000313" key="3">
    <source>
        <dbReference type="EMBL" id="EPQ06206.1"/>
    </source>
</evidence>
<reference evidence="3 4" key="1">
    <citation type="journal article" date="2013" name="Nat. Commun.">
        <title>Genome analysis reveals insights into physiology and longevity of the Brandt's bat Myotis brandtii.</title>
        <authorList>
            <person name="Seim I."/>
            <person name="Fang X."/>
            <person name="Xiong Z."/>
            <person name="Lobanov A.V."/>
            <person name="Huang Z."/>
            <person name="Ma S."/>
            <person name="Feng Y."/>
            <person name="Turanov A.A."/>
            <person name="Zhu Y."/>
            <person name="Lenz T.L."/>
            <person name="Gerashchenko M.V."/>
            <person name="Fan D."/>
            <person name="Hee Yim S."/>
            <person name="Yao X."/>
            <person name="Jordan D."/>
            <person name="Xiong Y."/>
            <person name="Ma Y."/>
            <person name="Lyapunov A.N."/>
            <person name="Chen G."/>
            <person name="Kulakova O.I."/>
            <person name="Sun Y."/>
            <person name="Lee S.G."/>
            <person name="Bronson R.T."/>
            <person name="Moskalev A.A."/>
            <person name="Sunyaev S.R."/>
            <person name="Zhang G."/>
            <person name="Krogh A."/>
            <person name="Wang J."/>
            <person name="Gladyshev V.N."/>
        </authorList>
    </citation>
    <scope>NUCLEOTIDE SEQUENCE [LARGE SCALE GENOMIC DNA]</scope>
</reference>
<dbReference type="Proteomes" id="UP000052978">
    <property type="component" value="Unassembled WGS sequence"/>
</dbReference>
<keyword evidence="2" id="KW-0819">tRNA processing</keyword>
<name>S7MPK3_MYOBR</name>
<comment type="similarity">
    <text evidence="1">Belongs to the eukaryotic/archaeal RNase P protein component 2 family.</text>
</comment>
<dbReference type="PANTHER" id="PTHR48414">
    <property type="entry name" value="POP5 HOMOLOG, RIBONUCLEASE P_MRP SUBUNIT"/>
    <property type="match status" value="1"/>
</dbReference>
<dbReference type="GO" id="GO:0001682">
    <property type="term" value="P:tRNA 5'-leader removal"/>
    <property type="evidence" value="ECO:0007669"/>
    <property type="project" value="InterPro"/>
</dbReference>
<proteinExistence type="inferred from homology"/>
<accession>S7MPK3</accession>
<organism evidence="3 4">
    <name type="scientific">Myotis brandtii</name>
    <name type="common">Brandt's bat</name>
    <dbReference type="NCBI Taxonomy" id="109478"/>
    <lineage>
        <taxon>Eukaryota</taxon>
        <taxon>Metazoa</taxon>
        <taxon>Chordata</taxon>
        <taxon>Craniata</taxon>
        <taxon>Vertebrata</taxon>
        <taxon>Euteleostomi</taxon>
        <taxon>Mammalia</taxon>
        <taxon>Eutheria</taxon>
        <taxon>Laurasiatheria</taxon>
        <taxon>Chiroptera</taxon>
        <taxon>Yangochiroptera</taxon>
        <taxon>Vespertilionidae</taxon>
        <taxon>Myotis</taxon>
    </lineage>
</organism>
<evidence type="ECO:0000256" key="1">
    <source>
        <dbReference type="ARBA" id="ARBA00010800"/>
    </source>
</evidence>
<keyword evidence="4" id="KW-1185">Reference proteome</keyword>
<dbReference type="EMBL" id="KE161970">
    <property type="protein sequence ID" value="EPQ06206.1"/>
    <property type="molecule type" value="Genomic_DNA"/>
</dbReference>
<dbReference type="Gene3D" id="3.30.70.3250">
    <property type="entry name" value="Ribonuclease P, Pop5 subunit"/>
    <property type="match status" value="1"/>
</dbReference>
<gene>
    <name evidence="3" type="ORF">D623_10028138</name>
</gene>
<dbReference type="SUPFAM" id="SSF160350">
    <property type="entry name" value="Rnp2-like"/>
    <property type="match status" value="2"/>
</dbReference>
<dbReference type="AlphaFoldDB" id="S7MPK3"/>
<dbReference type="Pfam" id="PF01900">
    <property type="entry name" value="RNase_P_Rpp14"/>
    <property type="match status" value="1"/>
</dbReference>
<dbReference type="GO" id="GO:0030677">
    <property type="term" value="C:ribonuclease P complex"/>
    <property type="evidence" value="ECO:0007669"/>
    <property type="project" value="InterPro"/>
</dbReference>
<evidence type="ECO:0000313" key="4">
    <source>
        <dbReference type="Proteomes" id="UP000052978"/>
    </source>
</evidence>
<dbReference type="InterPro" id="IPR002759">
    <property type="entry name" value="Pop5/Rpp14/Rnp2-like"/>
</dbReference>
<evidence type="ECO:0000256" key="2">
    <source>
        <dbReference type="ARBA" id="ARBA00022694"/>
    </source>
</evidence>
<dbReference type="PANTHER" id="PTHR48414:SF1">
    <property type="entry name" value="POP5 HOMOLOG, RIBONUCLEASE P_MRP SUBUNIT"/>
    <property type="match status" value="1"/>
</dbReference>
<protein>
    <submittedName>
        <fullName evidence="3">Ribonuclease P/MRP protein subunit POP5</fullName>
    </submittedName>
</protein>
<dbReference type="InterPro" id="IPR038085">
    <property type="entry name" value="Rnp2-like_sf"/>
</dbReference>
<sequence>MKKTPPQKALDRWTAVAPLVFYRASQQSPHHLVGLSRIPGPRDALCDFRVQPTSLSEWLKTAEVNSHWPPADTSFARQGAGAEVAMVRFKHRYLLCEVVSDDPRCRLSLDDRVLGGLVRDTVARLHGTFGAAACSIGFAGICSYSVMCPKCHCFEQLLALDRLSYPKTFDLLLRIQFPKDFFPAVVRYLNAYTGIVLLRCRKEFYQLVWSALPFITHLENKGHRYPCFLNTLHVGGTIRTCQKFLIQYNRRQLLILLQNCTDEGEREAIQKSVTRSCLLEEEPGEEELSDGEEAAEAME</sequence>